<comment type="subcellular location">
    <subcellularLocation>
        <location evidence="1">Periplasm</location>
    </subcellularLocation>
</comment>
<dbReference type="PANTHER" id="PTHR30024">
    <property type="entry name" value="ALIPHATIC SULFONATES-BINDING PROTEIN-RELATED"/>
    <property type="match status" value="1"/>
</dbReference>
<dbReference type="SUPFAM" id="SSF53850">
    <property type="entry name" value="Periplasmic binding protein-like II"/>
    <property type="match status" value="1"/>
</dbReference>
<feature type="chain" id="PRO_5045491541" evidence="4">
    <location>
        <begin position="24"/>
        <end position="310"/>
    </location>
</feature>
<dbReference type="Proteomes" id="UP001366503">
    <property type="component" value="Unassembled WGS sequence"/>
</dbReference>
<evidence type="ECO:0000313" key="7">
    <source>
        <dbReference type="Proteomes" id="UP001366503"/>
    </source>
</evidence>
<evidence type="ECO:0000256" key="3">
    <source>
        <dbReference type="ARBA" id="ARBA00022729"/>
    </source>
</evidence>
<comment type="similarity">
    <text evidence="2">Belongs to the bacterial solute-binding protein SsuA/TauA family.</text>
</comment>
<evidence type="ECO:0000313" key="6">
    <source>
        <dbReference type="EMBL" id="MEI9404835.1"/>
    </source>
</evidence>
<gene>
    <name evidence="6" type="ORF">O7A05_22115</name>
</gene>
<sequence length="310" mass="32361">MSLLRKSAIGLIAALCSASLAHADTKLSIGFTMNGEAAPIYVAKEQGIFAKHGLDVTLVPIAVNSTLPAALMSDSVQIGTISPTVFLQASQNGLGLTGVSGMTVTSQTGARVGIVAGKNSGITNLKDLSGKTLGIPGVSAVLDIMARRLLIDAGVDVSSINYTETPFPVQSDVLKADTVAAVVTVDPFLSRIEAAGIGKPIANLLDGVPDGELAQFFATTADWAKENPKTVAAFRDAITEAMKVAASDPSSTRKAIGVYVKMPPEMLNTIALPTPDARLTKEQLDWWVEVMRKQGLISASIDTGSLIWKD</sequence>
<evidence type="ECO:0000256" key="1">
    <source>
        <dbReference type="ARBA" id="ARBA00004418"/>
    </source>
</evidence>
<proteinExistence type="inferred from homology"/>
<keyword evidence="3 4" id="KW-0732">Signal</keyword>
<accession>A0ABU8KHE5</accession>
<dbReference type="Pfam" id="PF09084">
    <property type="entry name" value="NMT1"/>
    <property type="match status" value="1"/>
</dbReference>
<dbReference type="EMBL" id="JAPYKO010000017">
    <property type="protein sequence ID" value="MEI9404835.1"/>
    <property type="molecule type" value="Genomic_DNA"/>
</dbReference>
<evidence type="ECO:0000256" key="4">
    <source>
        <dbReference type="SAM" id="SignalP"/>
    </source>
</evidence>
<dbReference type="RefSeq" id="WP_337095081.1">
    <property type="nucleotide sequence ID" value="NZ_JAPYKO010000017.1"/>
</dbReference>
<comment type="caution">
    <text evidence="6">The sequence shown here is derived from an EMBL/GenBank/DDBJ whole genome shotgun (WGS) entry which is preliminary data.</text>
</comment>
<name>A0ABU8KHE5_9HYPH</name>
<feature type="domain" description="SsuA/THI5-like" evidence="5">
    <location>
        <begin position="36"/>
        <end position="250"/>
    </location>
</feature>
<evidence type="ECO:0000256" key="2">
    <source>
        <dbReference type="ARBA" id="ARBA00010742"/>
    </source>
</evidence>
<feature type="signal peptide" evidence="4">
    <location>
        <begin position="1"/>
        <end position="23"/>
    </location>
</feature>
<organism evidence="6 7">
    <name type="scientific">Mesorhizobium argentiipisi</name>
    <dbReference type="NCBI Taxonomy" id="3015175"/>
    <lineage>
        <taxon>Bacteria</taxon>
        <taxon>Pseudomonadati</taxon>
        <taxon>Pseudomonadota</taxon>
        <taxon>Alphaproteobacteria</taxon>
        <taxon>Hyphomicrobiales</taxon>
        <taxon>Phyllobacteriaceae</taxon>
        <taxon>Mesorhizobium</taxon>
    </lineage>
</organism>
<evidence type="ECO:0000259" key="5">
    <source>
        <dbReference type="Pfam" id="PF09084"/>
    </source>
</evidence>
<protein>
    <submittedName>
        <fullName evidence="6">ABC transporter substrate-binding protein</fullName>
    </submittedName>
</protein>
<dbReference type="PANTHER" id="PTHR30024:SF47">
    <property type="entry name" value="TAURINE-BINDING PERIPLASMIC PROTEIN"/>
    <property type="match status" value="1"/>
</dbReference>
<reference evidence="6 7" key="1">
    <citation type="submission" date="2022-12" db="EMBL/GenBank/DDBJ databases">
        <authorList>
            <person name="Muema E."/>
        </authorList>
    </citation>
    <scope>NUCLEOTIDE SEQUENCE [LARGE SCALE GENOMIC DNA]</scope>
    <source>
        <strain evidence="7">1330</strain>
    </source>
</reference>
<dbReference type="InterPro" id="IPR015168">
    <property type="entry name" value="SsuA/THI5"/>
</dbReference>
<keyword evidence="7" id="KW-1185">Reference proteome</keyword>
<dbReference type="Gene3D" id="3.40.190.10">
    <property type="entry name" value="Periplasmic binding protein-like II"/>
    <property type="match status" value="2"/>
</dbReference>